<evidence type="ECO:0000256" key="1">
    <source>
        <dbReference type="SAM" id="Phobius"/>
    </source>
</evidence>
<reference evidence="2" key="1">
    <citation type="submission" date="2020-08" db="EMBL/GenBank/DDBJ databases">
        <title>Genome sequencing and assembly of the red palm weevil Rhynchophorus ferrugineus.</title>
        <authorList>
            <person name="Dias G.B."/>
            <person name="Bergman C.M."/>
            <person name="Manee M."/>
        </authorList>
    </citation>
    <scope>NUCLEOTIDE SEQUENCE</scope>
    <source>
        <strain evidence="2">AA-2017</strain>
        <tissue evidence="2">Whole larva</tissue>
    </source>
</reference>
<proteinExistence type="predicted"/>
<accession>A0A834IWC1</accession>
<comment type="caution">
    <text evidence="2">The sequence shown here is derived from an EMBL/GenBank/DDBJ whole genome shotgun (WGS) entry which is preliminary data.</text>
</comment>
<keyword evidence="1" id="KW-0472">Membrane</keyword>
<dbReference type="EMBL" id="JAACXV010000034">
    <property type="protein sequence ID" value="KAF7286233.1"/>
    <property type="molecule type" value="Genomic_DNA"/>
</dbReference>
<keyword evidence="1" id="KW-1133">Transmembrane helix</keyword>
<dbReference type="AlphaFoldDB" id="A0A834IWC1"/>
<keyword evidence="1" id="KW-0812">Transmembrane</keyword>
<dbReference type="OrthoDB" id="6777573at2759"/>
<name>A0A834IWC1_RHYFE</name>
<dbReference type="Proteomes" id="UP000625711">
    <property type="component" value="Unassembled WGS sequence"/>
</dbReference>
<gene>
    <name evidence="2" type="ORF">GWI33_006919</name>
</gene>
<protein>
    <submittedName>
        <fullName evidence="2">Uncharacterized protein</fullName>
    </submittedName>
</protein>
<evidence type="ECO:0000313" key="2">
    <source>
        <dbReference type="EMBL" id="KAF7286233.1"/>
    </source>
</evidence>
<evidence type="ECO:0000313" key="3">
    <source>
        <dbReference type="Proteomes" id="UP000625711"/>
    </source>
</evidence>
<feature type="transmembrane region" description="Helical" evidence="1">
    <location>
        <begin position="31"/>
        <end position="51"/>
    </location>
</feature>
<sequence length="87" mass="9914">MPKTIDIKGHKLIAGLIGYFEKERDNGSPFVPVYFVTERVAAMLYVSVAILNKIDYKMKNNTLDSPKKPRLHTKCIQYSNRLNIGSI</sequence>
<organism evidence="2 3">
    <name type="scientific">Rhynchophorus ferrugineus</name>
    <name type="common">Red palm weevil</name>
    <name type="synonym">Curculio ferrugineus</name>
    <dbReference type="NCBI Taxonomy" id="354439"/>
    <lineage>
        <taxon>Eukaryota</taxon>
        <taxon>Metazoa</taxon>
        <taxon>Ecdysozoa</taxon>
        <taxon>Arthropoda</taxon>
        <taxon>Hexapoda</taxon>
        <taxon>Insecta</taxon>
        <taxon>Pterygota</taxon>
        <taxon>Neoptera</taxon>
        <taxon>Endopterygota</taxon>
        <taxon>Coleoptera</taxon>
        <taxon>Polyphaga</taxon>
        <taxon>Cucujiformia</taxon>
        <taxon>Curculionidae</taxon>
        <taxon>Dryophthorinae</taxon>
        <taxon>Rhynchophorus</taxon>
    </lineage>
</organism>
<keyword evidence="3" id="KW-1185">Reference proteome</keyword>